<organism evidence="1 2">
    <name type="scientific">Dallia pectoralis</name>
    <name type="common">Alaska blackfish</name>
    <dbReference type="NCBI Taxonomy" id="75939"/>
    <lineage>
        <taxon>Eukaryota</taxon>
        <taxon>Metazoa</taxon>
        <taxon>Chordata</taxon>
        <taxon>Craniata</taxon>
        <taxon>Vertebrata</taxon>
        <taxon>Euteleostomi</taxon>
        <taxon>Actinopterygii</taxon>
        <taxon>Neopterygii</taxon>
        <taxon>Teleostei</taxon>
        <taxon>Protacanthopterygii</taxon>
        <taxon>Esociformes</taxon>
        <taxon>Umbridae</taxon>
        <taxon>Dallia</taxon>
    </lineage>
</organism>
<sequence>MWRVTPVVGRTQPLTGTWRGRLGPDPEAVSWRRGGMRGERCSAWRHAQPYGLHCTTQSPHNSPLLGPGWLQTTHPQMPCVLRLTGRTTGREDVEEGVEE</sequence>
<dbReference type="EMBL" id="CM055736">
    <property type="protein sequence ID" value="KAJ8007417.1"/>
    <property type="molecule type" value="Genomic_DNA"/>
</dbReference>
<evidence type="ECO:0000313" key="2">
    <source>
        <dbReference type="Proteomes" id="UP001157502"/>
    </source>
</evidence>
<accession>A0ACC2GV28</accession>
<protein>
    <submittedName>
        <fullName evidence="1">Uncharacterized protein</fullName>
    </submittedName>
</protein>
<proteinExistence type="predicted"/>
<comment type="caution">
    <text evidence="1">The sequence shown here is derived from an EMBL/GenBank/DDBJ whole genome shotgun (WGS) entry which is preliminary data.</text>
</comment>
<keyword evidence="2" id="KW-1185">Reference proteome</keyword>
<gene>
    <name evidence="1" type="ORF">DPEC_G00117280</name>
</gene>
<name>A0ACC2GV28_DALPE</name>
<evidence type="ECO:0000313" key="1">
    <source>
        <dbReference type="EMBL" id="KAJ8007417.1"/>
    </source>
</evidence>
<reference evidence="1" key="1">
    <citation type="submission" date="2021-05" db="EMBL/GenBank/DDBJ databases">
        <authorList>
            <person name="Pan Q."/>
            <person name="Jouanno E."/>
            <person name="Zahm M."/>
            <person name="Klopp C."/>
            <person name="Cabau C."/>
            <person name="Louis A."/>
            <person name="Berthelot C."/>
            <person name="Parey E."/>
            <person name="Roest Crollius H."/>
            <person name="Montfort J."/>
            <person name="Robinson-Rechavi M."/>
            <person name="Bouchez O."/>
            <person name="Lampietro C."/>
            <person name="Lopez Roques C."/>
            <person name="Donnadieu C."/>
            <person name="Postlethwait J."/>
            <person name="Bobe J."/>
            <person name="Dillon D."/>
            <person name="Chandos A."/>
            <person name="von Hippel F."/>
            <person name="Guiguen Y."/>
        </authorList>
    </citation>
    <scope>NUCLEOTIDE SEQUENCE</scope>
    <source>
        <strain evidence="1">YG-Jan2019</strain>
    </source>
</reference>
<dbReference type="Proteomes" id="UP001157502">
    <property type="component" value="Chromosome 9"/>
</dbReference>